<keyword evidence="2" id="KW-1185">Reference proteome</keyword>
<dbReference type="EMBL" id="JAPDRK010000019">
    <property type="protein sequence ID" value="KAJ9604321.1"/>
    <property type="molecule type" value="Genomic_DNA"/>
</dbReference>
<dbReference type="Proteomes" id="UP001172673">
    <property type="component" value="Unassembled WGS sequence"/>
</dbReference>
<accession>A0AA38X031</accession>
<evidence type="ECO:0000313" key="1">
    <source>
        <dbReference type="EMBL" id="KAJ9604321.1"/>
    </source>
</evidence>
<name>A0AA38X031_9EURO</name>
<reference evidence="1" key="1">
    <citation type="submission" date="2022-10" db="EMBL/GenBank/DDBJ databases">
        <title>Culturing micro-colonial fungi from biological soil crusts in the Mojave desert and describing Neophaeococcomyces mojavensis, and introducing the new genera and species Taxawa tesnikishii.</title>
        <authorList>
            <person name="Kurbessoian T."/>
            <person name="Stajich J.E."/>
        </authorList>
    </citation>
    <scope>NUCLEOTIDE SEQUENCE</scope>
    <source>
        <strain evidence="1">TK_41</strain>
    </source>
</reference>
<comment type="caution">
    <text evidence="1">The sequence shown here is derived from an EMBL/GenBank/DDBJ whole genome shotgun (WGS) entry which is preliminary data.</text>
</comment>
<proteinExistence type="predicted"/>
<dbReference type="AlphaFoldDB" id="A0AA38X031"/>
<organism evidence="1 2">
    <name type="scientific">Cladophialophora chaetospira</name>
    <dbReference type="NCBI Taxonomy" id="386627"/>
    <lineage>
        <taxon>Eukaryota</taxon>
        <taxon>Fungi</taxon>
        <taxon>Dikarya</taxon>
        <taxon>Ascomycota</taxon>
        <taxon>Pezizomycotina</taxon>
        <taxon>Eurotiomycetes</taxon>
        <taxon>Chaetothyriomycetidae</taxon>
        <taxon>Chaetothyriales</taxon>
        <taxon>Herpotrichiellaceae</taxon>
        <taxon>Cladophialophora</taxon>
    </lineage>
</organism>
<protein>
    <submittedName>
        <fullName evidence="1">Uncharacterized protein</fullName>
    </submittedName>
</protein>
<evidence type="ECO:0000313" key="2">
    <source>
        <dbReference type="Proteomes" id="UP001172673"/>
    </source>
</evidence>
<sequence length="220" mass="25936">MDNFFNYPNYQQGPQYMYSTQYLSQAQFEEERDALRSAKEVKDPGVWVIDLDKYYPTHIVTKEGMTFMDENYEWAINLPVWVPKDKDIASQERRLEWIDTNTSAQPKPRGNVSIPYISSNVPLRNVQQKTREYPDLEISFIAGHVLERDLELRREEVPYPEGGRGGPTGREYYYRWVDKQGDVRMHAHYRFNITSYGTQGWLVHTPNKKDLAGSRVTEER</sequence>
<gene>
    <name evidence="1" type="ORF">H2200_011155</name>
</gene>